<dbReference type="SUPFAM" id="SSF109604">
    <property type="entry name" value="HD-domain/PDEase-like"/>
    <property type="match status" value="1"/>
</dbReference>
<accession>A0ABQ2SJD1</accession>
<dbReference type="Gene3D" id="1.10.3210.10">
    <property type="entry name" value="Hypothetical protein af1432"/>
    <property type="match status" value="1"/>
</dbReference>
<keyword evidence="4" id="KW-1185">Reference proteome</keyword>
<reference evidence="4" key="1">
    <citation type="journal article" date="2019" name="Int. J. Syst. Evol. Microbiol.">
        <title>The Global Catalogue of Microorganisms (GCM) 10K type strain sequencing project: providing services to taxonomists for standard genome sequencing and annotation.</title>
        <authorList>
            <consortium name="The Broad Institute Genomics Platform"/>
            <consortium name="The Broad Institute Genome Sequencing Center for Infectious Disease"/>
            <person name="Wu L."/>
            <person name="Ma J."/>
        </authorList>
    </citation>
    <scope>NUCLEOTIDE SEQUENCE [LARGE SCALE GENOMIC DNA]</scope>
    <source>
        <strain evidence="4">JCM 31406</strain>
    </source>
</reference>
<dbReference type="Proteomes" id="UP000620633">
    <property type="component" value="Unassembled WGS sequence"/>
</dbReference>
<dbReference type="Pfam" id="PF13328">
    <property type="entry name" value="HD_4"/>
    <property type="match status" value="1"/>
</dbReference>
<protein>
    <recommendedName>
        <fullName evidence="2">HD/PDEase domain-containing protein</fullName>
    </recommendedName>
</protein>
<comment type="caution">
    <text evidence="3">The sequence shown here is derived from an EMBL/GenBank/DDBJ whole genome shotgun (WGS) entry which is preliminary data.</text>
</comment>
<feature type="domain" description="HD/PDEase" evidence="2">
    <location>
        <begin position="43"/>
        <end position="163"/>
    </location>
</feature>
<dbReference type="PANTHER" id="PTHR46246">
    <property type="entry name" value="GUANOSINE-3',5'-BIS(DIPHOSPHATE) 3'-PYROPHOSPHOHYDROLASE MESH1"/>
    <property type="match status" value="1"/>
</dbReference>
<dbReference type="InterPro" id="IPR052194">
    <property type="entry name" value="MESH1"/>
</dbReference>
<dbReference type="RefSeq" id="WP_189102032.1">
    <property type="nucleotide sequence ID" value="NZ_BMQO01000011.1"/>
</dbReference>
<evidence type="ECO:0000313" key="4">
    <source>
        <dbReference type="Proteomes" id="UP000620633"/>
    </source>
</evidence>
<organism evidence="3 4">
    <name type="scientific">Deinococcus knuensis</name>
    <dbReference type="NCBI Taxonomy" id="1837380"/>
    <lineage>
        <taxon>Bacteria</taxon>
        <taxon>Thermotogati</taxon>
        <taxon>Deinococcota</taxon>
        <taxon>Deinococci</taxon>
        <taxon>Deinococcales</taxon>
        <taxon>Deinococcaceae</taxon>
        <taxon>Deinococcus</taxon>
    </lineage>
</organism>
<name>A0ABQ2SJD1_9DEIO</name>
<evidence type="ECO:0000256" key="1">
    <source>
        <dbReference type="SAM" id="MobiDB-lite"/>
    </source>
</evidence>
<dbReference type="PANTHER" id="PTHR46246:SF1">
    <property type="entry name" value="GUANOSINE-3',5'-BIS(DIPHOSPHATE) 3'-PYROPHOSPHOHYDROLASE MESH1"/>
    <property type="match status" value="1"/>
</dbReference>
<evidence type="ECO:0000313" key="3">
    <source>
        <dbReference type="EMBL" id="GGS31294.1"/>
    </source>
</evidence>
<dbReference type="InterPro" id="IPR003607">
    <property type="entry name" value="HD/PDEase_dom"/>
</dbReference>
<sequence length="254" mass="27576">MTDLPHTDTQTNFPLTDRFTAALTLASHWHAGQYRKVTGSATPTVPYLSHLLGVASIALEYGATEDQAVAALLHDALEDGPANTGHTPTHLREQIAGTFGESVARLVDDATDDTPAPGQPKRPWPARKTEYLSGLHHKSAASLLVSAADKLHNARTILADVSALPTDQRHAYFDRFGQGHAGTMQYYRLLSDHYQAAPATHTQPRLRALLRELERTVTDLEHATGLTADQTRRLPLLRDAQAPRSQDASGTGSV</sequence>
<dbReference type="EMBL" id="BMQO01000011">
    <property type="protein sequence ID" value="GGS31294.1"/>
    <property type="molecule type" value="Genomic_DNA"/>
</dbReference>
<feature type="region of interest" description="Disordered" evidence="1">
    <location>
        <begin position="231"/>
        <end position="254"/>
    </location>
</feature>
<dbReference type="CDD" id="cd00077">
    <property type="entry name" value="HDc"/>
    <property type="match status" value="1"/>
</dbReference>
<proteinExistence type="predicted"/>
<dbReference type="SMART" id="SM00471">
    <property type="entry name" value="HDc"/>
    <property type="match status" value="1"/>
</dbReference>
<evidence type="ECO:0000259" key="2">
    <source>
        <dbReference type="SMART" id="SM00471"/>
    </source>
</evidence>
<gene>
    <name evidence="3" type="ORF">GCM10008961_23900</name>
</gene>
<feature type="compositionally biased region" description="Polar residues" evidence="1">
    <location>
        <begin position="243"/>
        <end position="254"/>
    </location>
</feature>